<comment type="miscellaneous">
    <text evidence="11">In plastids the F-type ATPase is also known as CF(1)CF(0).</text>
</comment>
<keyword evidence="11" id="KW-0793">Thylakoid</keyword>
<evidence type="ECO:0000313" key="14">
    <source>
        <dbReference type="EMBL" id="QOW07530.1"/>
    </source>
</evidence>
<dbReference type="GO" id="GO:0009535">
    <property type="term" value="C:chloroplast thylakoid membrane"/>
    <property type="evidence" value="ECO:0007669"/>
    <property type="project" value="UniProtKB-SubCell"/>
</dbReference>
<dbReference type="GeneID" id="63377816"/>
<sequence>MENYLNFLILGDQNEAFTYNSDILESNVINVILLLLLLFFSLKNFLGENLGKRKNNIVKNVEDAEKRLNEANERLLEIRTQWSQIEIIIQEIKNQSYETIKIITNLAIDKANEDLSQRFQDALLILRYREEHMYNNLIKQVCEKALQRVILKLQTQLGELEQIVIVNNKIKRLGG</sequence>
<evidence type="ECO:0000256" key="1">
    <source>
        <dbReference type="ARBA" id="ARBA00004167"/>
    </source>
</evidence>
<keyword evidence="8 11" id="KW-0472">Membrane</keyword>
<keyword evidence="3 11" id="KW-0138">CF(0)</keyword>
<gene>
    <name evidence="11 14" type="primary">atpF</name>
</gene>
<feature type="coiled-coil region" evidence="13">
    <location>
        <begin position="54"/>
        <end position="81"/>
    </location>
</feature>
<keyword evidence="14" id="KW-0934">Plastid</keyword>
<dbReference type="GO" id="GO:0045259">
    <property type="term" value="C:proton-transporting ATP synthase complex"/>
    <property type="evidence" value="ECO:0007669"/>
    <property type="project" value="UniProtKB-KW"/>
</dbReference>
<keyword evidence="14" id="KW-0150">Chloroplast</keyword>
<keyword evidence="7 11" id="KW-0406">Ion transport</keyword>
<evidence type="ECO:0000256" key="6">
    <source>
        <dbReference type="ARBA" id="ARBA00022989"/>
    </source>
</evidence>
<dbReference type="EMBL" id="MT226925">
    <property type="protein sequence ID" value="QOW07530.1"/>
    <property type="molecule type" value="Genomic_DNA"/>
</dbReference>
<evidence type="ECO:0000256" key="10">
    <source>
        <dbReference type="ARBA" id="ARBA00025198"/>
    </source>
</evidence>
<reference evidence="14" key="1">
    <citation type="submission" date="2020-03" db="EMBL/GenBank/DDBJ databases">
        <title>Schizocladia ischiensis organellar genomes: estimating the origin of multicellularity in heterokonts and the emergence of shallow ocean ecosystems.</title>
        <authorList>
            <person name="Phillips N.E."/>
            <person name="Braun E.L."/>
            <person name="Boore J."/>
            <person name="Cheda B."/>
            <person name="Salomon M.P."/>
        </authorList>
    </citation>
    <scope>NUCLEOTIDE SEQUENCE</scope>
</reference>
<evidence type="ECO:0000256" key="9">
    <source>
        <dbReference type="ARBA" id="ARBA00023310"/>
    </source>
</evidence>
<comment type="function">
    <text evidence="10 11">F(1)F(0) ATP synthase produces ATP from ADP in the presence of a proton or sodium gradient. F-type ATPases consist of two structural domains, F(1) containing the extramembraneous catalytic core and F(0) containing the membrane proton channel, linked together by a central stalk and a peripheral stalk. During catalysis, ATP synthesis in the catalytic domain of F(1) is coupled via a rotary mechanism of the central stalk subunits to proton translocation.</text>
</comment>
<dbReference type="PANTHER" id="PTHR34264:SF3">
    <property type="entry name" value="ATP SYNTHASE SUBUNIT B, CHLOROPLASTIC"/>
    <property type="match status" value="1"/>
</dbReference>
<keyword evidence="4 11" id="KW-0812">Transmembrane</keyword>
<feature type="transmembrane region" description="Helical" evidence="11">
    <location>
        <begin position="28"/>
        <end position="46"/>
    </location>
</feature>
<evidence type="ECO:0000256" key="5">
    <source>
        <dbReference type="ARBA" id="ARBA00022781"/>
    </source>
</evidence>
<dbReference type="HAMAP" id="MF_01398">
    <property type="entry name" value="ATP_synth_b_bprime"/>
    <property type="match status" value="1"/>
</dbReference>
<dbReference type="AlphaFoldDB" id="A0A7S6U9X6"/>
<evidence type="ECO:0000256" key="4">
    <source>
        <dbReference type="ARBA" id="ARBA00022692"/>
    </source>
</evidence>
<evidence type="ECO:0000256" key="2">
    <source>
        <dbReference type="ARBA" id="ARBA00022448"/>
    </source>
</evidence>
<comment type="subunit">
    <text evidence="11">F-type ATPases have 2 components, F(1) - the catalytic core - and F(0) - the membrane proton channel. F(1) has five subunits: alpha(3), beta(3), gamma(1), delta(1), epsilon(1). F(0) has four main subunits: a(1), b(1), b'(1) and c(10-14). The alpha and beta chains form an alternating ring which encloses part of the gamma chain. F(1) is attached to F(0) by a central stalk formed by the gamma and epsilon chains, while a peripheral stalk is formed by the delta, b and b' chains.</text>
</comment>
<evidence type="ECO:0000256" key="7">
    <source>
        <dbReference type="ARBA" id="ARBA00023065"/>
    </source>
</evidence>
<dbReference type="GO" id="GO:0046933">
    <property type="term" value="F:proton-transporting ATP synthase activity, rotational mechanism"/>
    <property type="evidence" value="ECO:0007669"/>
    <property type="project" value="UniProtKB-UniRule"/>
</dbReference>
<keyword evidence="5 11" id="KW-0375">Hydrogen ion transport</keyword>
<dbReference type="InterPro" id="IPR002146">
    <property type="entry name" value="ATP_synth_b/b'su_bac/chlpt"/>
</dbReference>
<organism evidence="14">
    <name type="scientific">Schizocladia ischiensis</name>
    <dbReference type="NCBI Taxonomy" id="196139"/>
    <lineage>
        <taxon>Eukaryota</taxon>
        <taxon>Sar</taxon>
        <taxon>Stramenopiles</taxon>
        <taxon>Ochrophyta</taxon>
        <taxon>PX clade</taxon>
        <taxon>Schizocladiophyceae</taxon>
        <taxon>Schizocladiales</taxon>
        <taxon>Schizocladiaceae</taxon>
        <taxon>Schizocladia</taxon>
    </lineage>
</organism>
<keyword evidence="13" id="KW-0175">Coiled coil</keyword>
<protein>
    <recommendedName>
        <fullName evidence="11">ATP synthase subunit b, chloroplastic</fullName>
    </recommendedName>
    <alternativeName>
        <fullName evidence="11">ATP synthase F(0) sector subunit b</fullName>
    </alternativeName>
    <alternativeName>
        <fullName evidence="11">ATPase subunit I</fullName>
    </alternativeName>
</protein>
<evidence type="ECO:0000256" key="11">
    <source>
        <dbReference type="HAMAP-Rule" id="MF_01398"/>
    </source>
</evidence>
<evidence type="ECO:0000256" key="8">
    <source>
        <dbReference type="ARBA" id="ARBA00023136"/>
    </source>
</evidence>
<comment type="similarity">
    <text evidence="11 12">Belongs to the ATPase B chain family.</text>
</comment>
<keyword evidence="9 11" id="KW-0066">ATP synthesis</keyword>
<comment type="subcellular location">
    <subcellularLocation>
        <location evidence="1">Membrane</location>
        <topology evidence="1">Single-pass membrane protein</topology>
    </subcellularLocation>
    <subcellularLocation>
        <location evidence="11">Plastid</location>
        <location evidence="11">Chloroplast thylakoid membrane</location>
        <topology evidence="11">Single-pass membrane protein</topology>
    </subcellularLocation>
</comment>
<name>A0A7S6U9X6_9STRA</name>
<evidence type="ECO:0000256" key="13">
    <source>
        <dbReference type="SAM" id="Coils"/>
    </source>
</evidence>
<keyword evidence="2 11" id="KW-0813">Transport</keyword>
<accession>A0A7S6U9X6</accession>
<dbReference type="Pfam" id="PF00430">
    <property type="entry name" value="ATP-synt_B"/>
    <property type="match status" value="1"/>
</dbReference>
<geneLocation type="chloroplast" evidence="14"/>
<dbReference type="RefSeq" id="YP_010032323.1">
    <property type="nucleotide sequence ID" value="NC_053868.1"/>
</dbReference>
<proteinExistence type="inferred from homology"/>
<evidence type="ECO:0000256" key="12">
    <source>
        <dbReference type="RuleBase" id="RU003848"/>
    </source>
</evidence>
<keyword evidence="6 11" id="KW-1133">Transmembrane helix</keyword>
<evidence type="ECO:0000256" key="3">
    <source>
        <dbReference type="ARBA" id="ARBA00022547"/>
    </source>
</evidence>
<dbReference type="PANTHER" id="PTHR34264">
    <property type="entry name" value="ATP SYNTHASE SUBUNIT B, CHLOROPLASTIC"/>
    <property type="match status" value="1"/>
</dbReference>
<comment type="function">
    <text evidence="11">Component of the F(0) channel, it forms part of the peripheral stalk, linking F(1) to F(0).</text>
</comment>